<keyword evidence="2" id="KW-1185">Reference proteome</keyword>
<dbReference type="Proteomes" id="UP000887013">
    <property type="component" value="Unassembled WGS sequence"/>
</dbReference>
<accession>A0A8X6JG37</accession>
<gene>
    <name evidence="1" type="ORF">NPIL_24441</name>
</gene>
<name>A0A8X6JG37_NEPPI</name>
<organism evidence="1 2">
    <name type="scientific">Nephila pilipes</name>
    <name type="common">Giant wood spider</name>
    <name type="synonym">Nephila maculata</name>
    <dbReference type="NCBI Taxonomy" id="299642"/>
    <lineage>
        <taxon>Eukaryota</taxon>
        <taxon>Metazoa</taxon>
        <taxon>Ecdysozoa</taxon>
        <taxon>Arthropoda</taxon>
        <taxon>Chelicerata</taxon>
        <taxon>Arachnida</taxon>
        <taxon>Araneae</taxon>
        <taxon>Araneomorphae</taxon>
        <taxon>Entelegynae</taxon>
        <taxon>Araneoidea</taxon>
        <taxon>Nephilidae</taxon>
        <taxon>Nephila</taxon>
    </lineage>
</organism>
<dbReference type="PANTHER" id="PTHR47272">
    <property type="entry name" value="DDE_TNP_1_7 DOMAIN-CONTAINING PROTEIN"/>
    <property type="match status" value="1"/>
</dbReference>
<sequence>MEFSSASWNDNKKVLLLSTYVGAELAETLISYDKKLKTNVRASCLRTINEYAQAGDVDLMGSFIGRYRIRIKSSK</sequence>
<proteinExistence type="predicted"/>
<comment type="caution">
    <text evidence="1">The sequence shown here is derived from an EMBL/GenBank/DDBJ whole genome shotgun (WGS) entry which is preliminary data.</text>
</comment>
<protein>
    <submittedName>
        <fullName evidence="1">DDE_Tnp_1_7 domain-containing protein</fullName>
    </submittedName>
</protein>
<reference evidence="1" key="1">
    <citation type="submission" date="2020-08" db="EMBL/GenBank/DDBJ databases">
        <title>Multicomponent nature underlies the extraordinary mechanical properties of spider dragline silk.</title>
        <authorList>
            <person name="Kono N."/>
            <person name="Nakamura H."/>
            <person name="Mori M."/>
            <person name="Yoshida Y."/>
            <person name="Ohtoshi R."/>
            <person name="Malay A.D."/>
            <person name="Moran D.A.P."/>
            <person name="Tomita M."/>
            <person name="Numata K."/>
            <person name="Arakawa K."/>
        </authorList>
    </citation>
    <scope>NUCLEOTIDE SEQUENCE</scope>
</reference>
<dbReference type="OrthoDB" id="118105at2759"/>
<feature type="non-terminal residue" evidence="1">
    <location>
        <position position="1"/>
    </location>
</feature>
<dbReference type="AlphaFoldDB" id="A0A8X6JG37"/>
<dbReference type="EMBL" id="BMAW01094836">
    <property type="protein sequence ID" value="GFS67617.1"/>
    <property type="molecule type" value="Genomic_DNA"/>
</dbReference>
<evidence type="ECO:0000313" key="2">
    <source>
        <dbReference type="Proteomes" id="UP000887013"/>
    </source>
</evidence>
<evidence type="ECO:0000313" key="1">
    <source>
        <dbReference type="EMBL" id="GFS67617.1"/>
    </source>
</evidence>